<evidence type="ECO:0000313" key="2">
    <source>
        <dbReference type="EMBL" id="MBE7525841.1"/>
    </source>
</evidence>
<dbReference type="Proteomes" id="UP000710385">
    <property type="component" value="Unassembled WGS sequence"/>
</dbReference>
<protein>
    <submittedName>
        <fullName evidence="2">HDOD domain-containing protein</fullName>
    </submittedName>
</protein>
<dbReference type="InterPro" id="IPR013976">
    <property type="entry name" value="HDOD"/>
</dbReference>
<dbReference type="PANTHER" id="PTHR33525">
    <property type="match status" value="1"/>
</dbReference>
<name>A0A928TUZ8_UNCKA</name>
<proteinExistence type="predicted"/>
<comment type="caution">
    <text evidence="2">The sequence shown here is derived from an EMBL/GenBank/DDBJ whole genome shotgun (WGS) entry which is preliminary data.</text>
</comment>
<dbReference type="AlphaFoldDB" id="A0A928TUZ8"/>
<evidence type="ECO:0000313" key="3">
    <source>
        <dbReference type="Proteomes" id="UP000710385"/>
    </source>
</evidence>
<feature type="domain" description="HDOD" evidence="1">
    <location>
        <begin position="14"/>
        <end position="207"/>
    </location>
</feature>
<dbReference type="SUPFAM" id="SSF109604">
    <property type="entry name" value="HD-domain/PDEase-like"/>
    <property type="match status" value="1"/>
</dbReference>
<dbReference type="PROSITE" id="PS51833">
    <property type="entry name" value="HDOD"/>
    <property type="match status" value="1"/>
</dbReference>
<gene>
    <name evidence="2" type="ORF">HS096_06010</name>
</gene>
<sequence>MDDPRTIVANVRSIFSLPDVVIRVNDLIDSGEATNSELEQVIASDPALTAKLLKFANSAYFGFSGKVETVLKAISIIGHKELRNLVLASSVTSTFKDIPPDLVDMDIFWNHSITCGVTARLLASSVDSRERFFIAGLLHGVGRLILFSQYPKESAKVLSYMNHGEDAAIEAERKIFGFTYAQLGAELLRQWKLPPNICKMVEYQLNPMQEKECQYDACTLCAAVNIANYVQPCTNLRVNQEERISERALQTWSFLGLSAEIVESVMTVAKLQVIEVFNAIR</sequence>
<accession>A0A928TUZ8</accession>
<dbReference type="Pfam" id="PF08668">
    <property type="entry name" value="HDOD"/>
    <property type="match status" value="1"/>
</dbReference>
<dbReference type="PANTHER" id="PTHR33525:SF3">
    <property type="entry name" value="RIBONUCLEASE Y"/>
    <property type="match status" value="1"/>
</dbReference>
<dbReference type="EMBL" id="JABTTY010000002">
    <property type="protein sequence ID" value="MBE7525841.1"/>
    <property type="molecule type" value="Genomic_DNA"/>
</dbReference>
<dbReference type="Gene3D" id="1.10.3210.10">
    <property type="entry name" value="Hypothetical protein af1432"/>
    <property type="match status" value="1"/>
</dbReference>
<reference evidence="2" key="1">
    <citation type="submission" date="2020-05" db="EMBL/GenBank/DDBJ databases">
        <title>High-Quality Genomes of Partial-Nitritation/Anammox System by Hierarchical Clustering Based Hybrid Assembly.</title>
        <authorList>
            <person name="Liu L."/>
            <person name="Wang Y."/>
            <person name="Che Y."/>
            <person name="Chen Y."/>
            <person name="Xia Y."/>
            <person name="Luo R."/>
            <person name="Cheng S.H."/>
            <person name="Zheng C."/>
            <person name="Zhang T."/>
        </authorList>
    </citation>
    <scope>NUCLEOTIDE SEQUENCE</scope>
    <source>
        <strain evidence="2">H1_PAT1</strain>
    </source>
</reference>
<organism evidence="2 3">
    <name type="scientific">candidate division WWE3 bacterium</name>
    <dbReference type="NCBI Taxonomy" id="2053526"/>
    <lineage>
        <taxon>Bacteria</taxon>
        <taxon>Katanobacteria</taxon>
    </lineage>
</organism>
<dbReference type="InterPro" id="IPR052340">
    <property type="entry name" value="RNase_Y/CdgJ"/>
</dbReference>
<evidence type="ECO:0000259" key="1">
    <source>
        <dbReference type="PROSITE" id="PS51833"/>
    </source>
</evidence>